<dbReference type="RefSeq" id="WP_125890164.1">
    <property type="nucleotide sequence ID" value="NZ_JADMCD010000025.1"/>
</dbReference>
<dbReference type="Pfam" id="PF09722">
    <property type="entry name" value="Xre_MbcA_ParS_C"/>
    <property type="match status" value="1"/>
</dbReference>
<feature type="domain" description="Antitoxin Xre/MbcA/ParS-like toxin-binding" evidence="1">
    <location>
        <begin position="105"/>
        <end position="152"/>
    </location>
</feature>
<dbReference type="EMBL" id="JADMCD010000025">
    <property type="protein sequence ID" value="MBF8643859.1"/>
    <property type="molecule type" value="Genomic_DNA"/>
</dbReference>
<proteinExistence type="predicted"/>
<evidence type="ECO:0000259" key="1">
    <source>
        <dbReference type="Pfam" id="PF09722"/>
    </source>
</evidence>
<dbReference type="InterPro" id="IPR011979">
    <property type="entry name" value="Antitox_Xre"/>
</dbReference>
<gene>
    <name evidence="2" type="ORF">IRZ65_24710</name>
</gene>
<organism evidence="2 3">
    <name type="scientific">Pseudomonas luteola</name>
    <dbReference type="NCBI Taxonomy" id="47886"/>
    <lineage>
        <taxon>Bacteria</taxon>
        <taxon>Pseudomonadati</taxon>
        <taxon>Pseudomonadota</taxon>
        <taxon>Gammaproteobacteria</taxon>
        <taxon>Pseudomonadales</taxon>
        <taxon>Pseudomonadaceae</taxon>
        <taxon>Pseudomonas</taxon>
    </lineage>
</organism>
<reference evidence="2 3" key="1">
    <citation type="submission" date="2020-10" db="EMBL/GenBank/DDBJ databases">
        <title>Genome sequences of Pseudomonas isolates.</title>
        <authorList>
            <person name="Wessels L."/>
            <person name="Reich F."/>
            <person name="Hammerl J."/>
        </authorList>
    </citation>
    <scope>NUCLEOTIDE SEQUENCE [LARGE SCALE GENOMIC DNA]</scope>
    <source>
        <strain evidence="2 3">20-MO00624-0</strain>
    </source>
</reference>
<evidence type="ECO:0000313" key="2">
    <source>
        <dbReference type="EMBL" id="MBF8643859.1"/>
    </source>
</evidence>
<protein>
    <submittedName>
        <fullName evidence="2">DUF2384 domain-containing protein</fullName>
    </submittedName>
</protein>
<accession>A0ABS0FUA0</accession>
<sequence>MIPVDAQTVKTHPSARKPTEYLIRADIDQLSQLNVFLLTKEGFALKDVQAMLSVSELYSSTKIMSRIVGKSVRTIQRQGNNKDNARLNSQQSAVAFQYAKVLEHAMSVFGNQKLAEEWLNRPCKHLADSVPLDLIDNSLGFQAVEDYLERIELGVYQ</sequence>
<evidence type="ECO:0000313" key="3">
    <source>
        <dbReference type="Proteomes" id="UP000626180"/>
    </source>
</evidence>
<dbReference type="InterPro" id="IPR024467">
    <property type="entry name" value="Xre/MbcA/ParS-like_toxin-bd"/>
</dbReference>
<dbReference type="NCBIfam" id="TIGR02293">
    <property type="entry name" value="TAS_TIGR02293"/>
    <property type="match status" value="1"/>
</dbReference>
<name>A0ABS0FUA0_PSELU</name>
<dbReference type="Proteomes" id="UP000626180">
    <property type="component" value="Unassembled WGS sequence"/>
</dbReference>
<keyword evidence="3" id="KW-1185">Reference proteome</keyword>
<comment type="caution">
    <text evidence="2">The sequence shown here is derived from an EMBL/GenBank/DDBJ whole genome shotgun (WGS) entry which is preliminary data.</text>
</comment>